<protein>
    <submittedName>
        <fullName evidence="1">Uncharacterized protein</fullName>
    </submittedName>
</protein>
<sequence>MRIGRGFEDPTSLIKVYQGCSLWNGSLALRPGKSDPNVWGRNIPRTARNNRWPASELQRRSELRVYHPFSLRSELLLGSENQLGNMASYNDVFGDDDTPSWLTATKESEDEVFCFLSVSGTGGLPLFDATVMQSSHPCCGNASFPLCKKSELQTSG</sequence>
<evidence type="ECO:0000313" key="2">
    <source>
        <dbReference type="Proteomes" id="UP000077202"/>
    </source>
</evidence>
<gene>
    <name evidence="1" type="ORF">AXG93_684s1020</name>
</gene>
<proteinExistence type="predicted"/>
<name>A0A176W753_MARPO</name>
<comment type="caution">
    <text evidence="1">The sequence shown here is derived from an EMBL/GenBank/DDBJ whole genome shotgun (WGS) entry which is preliminary data.</text>
</comment>
<dbReference type="AlphaFoldDB" id="A0A176W753"/>
<dbReference type="Proteomes" id="UP000077202">
    <property type="component" value="Unassembled WGS sequence"/>
</dbReference>
<accession>A0A176W753</accession>
<dbReference type="EMBL" id="LVLJ01001645">
    <property type="protein sequence ID" value="OAE28824.1"/>
    <property type="molecule type" value="Genomic_DNA"/>
</dbReference>
<evidence type="ECO:0000313" key="1">
    <source>
        <dbReference type="EMBL" id="OAE28824.1"/>
    </source>
</evidence>
<keyword evidence="2" id="KW-1185">Reference proteome</keyword>
<reference evidence="1" key="1">
    <citation type="submission" date="2016-03" db="EMBL/GenBank/DDBJ databases">
        <title>Mechanisms controlling the formation of the plant cell surface in tip-growing cells are functionally conserved among land plants.</title>
        <authorList>
            <person name="Honkanen S."/>
            <person name="Jones V.A."/>
            <person name="Morieri G."/>
            <person name="Champion C."/>
            <person name="Hetherington A.J."/>
            <person name="Kelly S."/>
            <person name="Saint-Marcoux D."/>
            <person name="Proust H."/>
            <person name="Prescott H."/>
            <person name="Dolan L."/>
        </authorList>
    </citation>
    <scope>NUCLEOTIDE SEQUENCE [LARGE SCALE GENOMIC DNA]</scope>
    <source>
        <tissue evidence="1">Whole gametophyte</tissue>
    </source>
</reference>
<organism evidence="1 2">
    <name type="scientific">Marchantia polymorpha subsp. ruderalis</name>
    <dbReference type="NCBI Taxonomy" id="1480154"/>
    <lineage>
        <taxon>Eukaryota</taxon>
        <taxon>Viridiplantae</taxon>
        <taxon>Streptophyta</taxon>
        <taxon>Embryophyta</taxon>
        <taxon>Marchantiophyta</taxon>
        <taxon>Marchantiopsida</taxon>
        <taxon>Marchantiidae</taxon>
        <taxon>Marchantiales</taxon>
        <taxon>Marchantiaceae</taxon>
        <taxon>Marchantia</taxon>
    </lineage>
</organism>